<feature type="domain" description="S1 motif" evidence="8">
    <location>
        <begin position="307"/>
        <end position="375"/>
    </location>
</feature>
<accession>A0A1Y3AYB0</accession>
<evidence type="ECO:0000259" key="8">
    <source>
        <dbReference type="PROSITE" id="PS50126"/>
    </source>
</evidence>
<evidence type="ECO:0000256" key="6">
    <source>
        <dbReference type="ARBA" id="ARBA00073619"/>
    </source>
</evidence>
<dbReference type="Gene3D" id="2.40.50.140">
    <property type="entry name" value="Nucleic acid-binding proteins"/>
    <property type="match status" value="2"/>
</dbReference>
<dbReference type="InterPro" id="IPR003029">
    <property type="entry name" value="S1_domain"/>
</dbReference>
<keyword evidence="3" id="KW-0698">rRNA processing</keyword>
<dbReference type="AlphaFoldDB" id="A0A1Y3AYB0"/>
<sequence>MALKEENFPRSKPSKHPSTSTVPSSSSSYQPPIAEDEQLFKSKIIINVLLSFSNYFHLLGRKRKLESKPIKPKKRSKKTLKNQEKLEQNRENLKKTVIENLTINRLIENMIVLGCIQEITDFELKFSITGGIDVTVPITNISTSYSRLIEDFANNENDDGDGVEIAKLAALFNLGQYYAIRILSKRICDKFGHAEVIGSINPKDIFANFTARTFQKLPQGYNLIAAVQSKEDHGYLMDIGVDDMKAFLPNDEQNKSTTTQLSIGQVIHCSVLNVNERILTLTTDETSGKKFSIEDDHQPGITLYTPGINTNAIITETFNHGLELGLPGGYKGFVPRFHVSDDLSVMPKQFPIGSTVQGHVMYVHPHTKQVCISLKSKMKLKKIKNLIESIRIG</sequence>
<feature type="region of interest" description="Disordered" evidence="7">
    <location>
        <begin position="1"/>
        <end position="31"/>
    </location>
</feature>
<evidence type="ECO:0000256" key="2">
    <source>
        <dbReference type="ARBA" id="ARBA00022517"/>
    </source>
</evidence>
<reference evidence="9 10" key="1">
    <citation type="submission" date="2017-03" db="EMBL/GenBank/DDBJ databases">
        <title>Genome Survey of Euroglyphus maynei.</title>
        <authorList>
            <person name="Arlian L.G."/>
            <person name="Morgan M.S."/>
            <person name="Rider S.D."/>
        </authorList>
    </citation>
    <scope>NUCLEOTIDE SEQUENCE [LARGE SCALE GENOMIC DNA]</scope>
    <source>
        <strain evidence="9">Arlian Lab</strain>
        <tissue evidence="9">Whole body</tissue>
    </source>
</reference>
<feature type="region of interest" description="Disordered" evidence="7">
    <location>
        <begin position="67"/>
        <end position="86"/>
    </location>
</feature>
<name>A0A1Y3AYB0_EURMA</name>
<evidence type="ECO:0000256" key="4">
    <source>
        <dbReference type="ARBA" id="ARBA00022737"/>
    </source>
</evidence>
<dbReference type="SMART" id="SM00316">
    <property type="entry name" value="S1"/>
    <property type="match status" value="3"/>
</dbReference>
<feature type="compositionally biased region" description="Low complexity" evidence="7">
    <location>
        <begin position="16"/>
        <end position="31"/>
    </location>
</feature>
<feature type="domain" description="S1 motif" evidence="8">
    <location>
        <begin position="220"/>
        <end position="284"/>
    </location>
</feature>
<dbReference type="GO" id="GO:0003723">
    <property type="term" value="F:RNA binding"/>
    <property type="evidence" value="ECO:0007669"/>
    <property type="project" value="TreeGrafter"/>
</dbReference>
<dbReference type="InterPro" id="IPR045209">
    <property type="entry name" value="Rrp5"/>
</dbReference>
<evidence type="ECO:0000256" key="1">
    <source>
        <dbReference type="ARBA" id="ARBA00004604"/>
    </source>
</evidence>
<comment type="subcellular location">
    <subcellularLocation>
        <location evidence="1">Nucleus</location>
        <location evidence="1">Nucleolus</location>
    </subcellularLocation>
</comment>
<protein>
    <recommendedName>
        <fullName evidence="6">rRNA biogenesis protein RRP5</fullName>
    </recommendedName>
</protein>
<dbReference type="PROSITE" id="PS50126">
    <property type="entry name" value="S1"/>
    <property type="match status" value="2"/>
</dbReference>
<evidence type="ECO:0000313" key="10">
    <source>
        <dbReference type="Proteomes" id="UP000194236"/>
    </source>
</evidence>
<dbReference type="GO" id="GO:0006364">
    <property type="term" value="P:rRNA processing"/>
    <property type="evidence" value="ECO:0007669"/>
    <property type="project" value="UniProtKB-KW"/>
</dbReference>
<evidence type="ECO:0000256" key="7">
    <source>
        <dbReference type="SAM" id="MobiDB-lite"/>
    </source>
</evidence>
<dbReference type="OrthoDB" id="412781at2759"/>
<dbReference type="Proteomes" id="UP000194236">
    <property type="component" value="Unassembled WGS sequence"/>
</dbReference>
<dbReference type="GO" id="GO:0032040">
    <property type="term" value="C:small-subunit processome"/>
    <property type="evidence" value="ECO:0007669"/>
    <property type="project" value="TreeGrafter"/>
</dbReference>
<dbReference type="PANTHER" id="PTHR23270:SF10">
    <property type="entry name" value="PROTEIN RRP5 HOMOLOG"/>
    <property type="match status" value="1"/>
</dbReference>
<proteinExistence type="predicted"/>
<dbReference type="InterPro" id="IPR012340">
    <property type="entry name" value="NA-bd_OB-fold"/>
</dbReference>
<keyword evidence="2" id="KW-0690">Ribosome biogenesis</keyword>
<evidence type="ECO:0000313" key="9">
    <source>
        <dbReference type="EMBL" id="OTF72613.1"/>
    </source>
</evidence>
<dbReference type="PANTHER" id="PTHR23270">
    <property type="entry name" value="PROGRAMMED CELL DEATH PROTEIN 11 PRE-RRNA PROCESSING PROTEIN RRP5"/>
    <property type="match status" value="1"/>
</dbReference>
<gene>
    <name evidence="9" type="ORF">BLA29_005462</name>
</gene>
<organism evidence="9 10">
    <name type="scientific">Euroglyphus maynei</name>
    <name type="common">Mayne's house dust mite</name>
    <dbReference type="NCBI Taxonomy" id="6958"/>
    <lineage>
        <taxon>Eukaryota</taxon>
        <taxon>Metazoa</taxon>
        <taxon>Ecdysozoa</taxon>
        <taxon>Arthropoda</taxon>
        <taxon>Chelicerata</taxon>
        <taxon>Arachnida</taxon>
        <taxon>Acari</taxon>
        <taxon>Acariformes</taxon>
        <taxon>Sarcoptiformes</taxon>
        <taxon>Astigmata</taxon>
        <taxon>Psoroptidia</taxon>
        <taxon>Analgoidea</taxon>
        <taxon>Pyroglyphidae</taxon>
        <taxon>Pyroglyphinae</taxon>
        <taxon>Euroglyphus</taxon>
    </lineage>
</organism>
<dbReference type="EMBL" id="MUJZ01055412">
    <property type="protein sequence ID" value="OTF72613.1"/>
    <property type="molecule type" value="Genomic_DNA"/>
</dbReference>
<comment type="caution">
    <text evidence="9">The sequence shown here is derived from an EMBL/GenBank/DDBJ whole genome shotgun (WGS) entry which is preliminary data.</text>
</comment>
<evidence type="ECO:0000256" key="5">
    <source>
        <dbReference type="ARBA" id="ARBA00023242"/>
    </source>
</evidence>
<keyword evidence="10" id="KW-1185">Reference proteome</keyword>
<keyword evidence="4" id="KW-0677">Repeat</keyword>
<feature type="non-terminal residue" evidence="9">
    <location>
        <position position="393"/>
    </location>
</feature>
<feature type="compositionally biased region" description="Basic residues" evidence="7">
    <location>
        <begin position="67"/>
        <end position="80"/>
    </location>
</feature>
<keyword evidence="5" id="KW-0539">Nucleus</keyword>
<dbReference type="SUPFAM" id="SSF50249">
    <property type="entry name" value="Nucleic acid-binding proteins"/>
    <property type="match status" value="3"/>
</dbReference>
<dbReference type="FunFam" id="2.40.50.140:FF:000196">
    <property type="entry name" value="rRNA biogenesis protein RRP5"/>
    <property type="match status" value="1"/>
</dbReference>
<evidence type="ECO:0000256" key="3">
    <source>
        <dbReference type="ARBA" id="ARBA00022552"/>
    </source>
</evidence>